<name>A0A1F6SZU4_9PROT</name>
<gene>
    <name evidence="1" type="ORF">A2140_09390</name>
</gene>
<reference evidence="1 2" key="1">
    <citation type="journal article" date="2016" name="Nat. Commun.">
        <title>Thousands of microbial genomes shed light on interconnected biogeochemical processes in an aquifer system.</title>
        <authorList>
            <person name="Anantharaman K."/>
            <person name="Brown C.T."/>
            <person name="Hug L.A."/>
            <person name="Sharon I."/>
            <person name="Castelle C.J."/>
            <person name="Probst A.J."/>
            <person name="Thomas B.C."/>
            <person name="Singh A."/>
            <person name="Wilkins M.J."/>
            <person name="Karaoz U."/>
            <person name="Brodie E.L."/>
            <person name="Williams K.H."/>
            <person name="Hubbard S.S."/>
            <person name="Banfield J.F."/>
        </authorList>
    </citation>
    <scope>NUCLEOTIDE SEQUENCE [LARGE SCALE GENOMIC DNA]</scope>
</reference>
<organism evidence="1 2">
    <name type="scientific">Candidatus Muproteobacteria bacterium RBG_16_62_13</name>
    <dbReference type="NCBI Taxonomy" id="1817756"/>
    <lineage>
        <taxon>Bacteria</taxon>
        <taxon>Pseudomonadati</taxon>
        <taxon>Pseudomonadota</taxon>
        <taxon>Candidatus Muproteobacteria</taxon>
    </lineage>
</organism>
<proteinExistence type="predicted"/>
<sequence>MRKWPTVFIFLGAYFVSGFNVRIDYYGGTKLPEMRGEGDFSVPRGEAVRAAAIMKFIKDFRY</sequence>
<evidence type="ECO:0000313" key="1">
    <source>
        <dbReference type="EMBL" id="OGI38450.1"/>
    </source>
</evidence>
<evidence type="ECO:0000313" key="2">
    <source>
        <dbReference type="Proteomes" id="UP000178379"/>
    </source>
</evidence>
<protein>
    <submittedName>
        <fullName evidence="1">Uncharacterized protein</fullName>
    </submittedName>
</protein>
<accession>A0A1F6SZU4</accession>
<dbReference type="EMBL" id="MFSQ01000123">
    <property type="protein sequence ID" value="OGI38450.1"/>
    <property type="molecule type" value="Genomic_DNA"/>
</dbReference>
<comment type="caution">
    <text evidence="1">The sequence shown here is derived from an EMBL/GenBank/DDBJ whole genome shotgun (WGS) entry which is preliminary data.</text>
</comment>
<dbReference type="AlphaFoldDB" id="A0A1F6SZU4"/>
<dbReference type="Proteomes" id="UP000178379">
    <property type="component" value="Unassembled WGS sequence"/>
</dbReference>